<dbReference type="EMBL" id="JABCKV010000022">
    <property type="protein sequence ID" value="KAG5646359.1"/>
    <property type="molecule type" value="Genomic_DNA"/>
</dbReference>
<evidence type="ECO:0000256" key="1">
    <source>
        <dbReference type="SAM" id="SignalP"/>
    </source>
</evidence>
<dbReference type="AlphaFoldDB" id="A0A9P7G9I3"/>
<feature type="chain" id="PRO_5040445677" evidence="1">
    <location>
        <begin position="22"/>
        <end position="227"/>
    </location>
</feature>
<dbReference type="OrthoDB" id="3241054at2759"/>
<reference evidence="2" key="2">
    <citation type="submission" date="2021-10" db="EMBL/GenBank/DDBJ databases">
        <title>Phylogenomics reveals ancestral predisposition of the termite-cultivated fungus Termitomyces towards a domesticated lifestyle.</title>
        <authorList>
            <person name="Auxier B."/>
            <person name="Grum-Grzhimaylo A."/>
            <person name="Cardenas M.E."/>
            <person name="Lodge J.D."/>
            <person name="Laessoe T."/>
            <person name="Pedersen O."/>
            <person name="Smith M.E."/>
            <person name="Kuyper T.W."/>
            <person name="Franco-Molano E.A."/>
            <person name="Baroni T.J."/>
            <person name="Aanen D.K."/>
        </authorList>
    </citation>
    <scope>NUCLEOTIDE SEQUENCE</scope>
    <source>
        <strain evidence="2">AP01</strain>
        <tissue evidence="2">Mycelium</tissue>
    </source>
</reference>
<keyword evidence="1" id="KW-0732">Signal</keyword>
<evidence type="ECO:0000313" key="2">
    <source>
        <dbReference type="EMBL" id="KAG5646359.1"/>
    </source>
</evidence>
<organism evidence="2 3">
    <name type="scientific">Asterophora parasitica</name>
    <dbReference type="NCBI Taxonomy" id="117018"/>
    <lineage>
        <taxon>Eukaryota</taxon>
        <taxon>Fungi</taxon>
        <taxon>Dikarya</taxon>
        <taxon>Basidiomycota</taxon>
        <taxon>Agaricomycotina</taxon>
        <taxon>Agaricomycetes</taxon>
        <taxon>Agaricomycetidae</taxon>
        <taxon>Agaricales</taxon>
        <taxon>Tricholomatineae</taxon>
        <taxon>Lyophyllaceae</taxon>
        <taxon>Asterophora</taxon>
    </lineage>
</organism>
<accession>A0A9P7G9I3</accession>
<feature type="signal peptide" evidence="1">
    <location>
        <begin position="1"/>
        <end position="21"/>
    </location>
</feature>
<proteinExistence type="predicted"/>
<name>A0A9P7G9I3_9AGAR</name>
<keyword evidence="3" id="KW-1185">Reference proteome</keyword>
<sequence>MFSRVFAVAAIILTFSAQAHAHAAVSPVLGVAGAPKRSDVQRPQAATPCGTTSIAAHLDSSTPVIARADGSFTVTAINFNGGRDGSRQVTLTVDSTGSGRKFVAGTVSKNGVLAPANTGSEQIIASLPPGTKCTGGAKKNKCLASFKTAAGFGNCVVVQQGGAAPRDVAAPAHTGNGGLSVRDRITAALTGAPGTRAARALRAELKDDHEEGDFEVLKRSVLSWIWA</sequence>
<reference evidence="2" key="1">
    <citation type="submission" date="2020-07" db="EMBL/GenBank/DDBJ databases">
        <authorList>
            <person name="Nieuwenhuis M."/>
            <person name="Van De Peppel L.J.J."/>
        </authorList>
    </citation>
    <scope>NUCLEOTIDE SEQUENCE</scope>
    <source>
        <strain evidence="2">AP01</strain>
        <tissue evidence="2">Mycelium</tissue>
    </source>
</reference>
<gene>
    <name evidence="2" type="ORF">DXG03_003682</name>
</gene>
<comment type="caution">
    <text evidence="2">The sequence shown here is derived from an EMBL/GenBank/DDBJ whole genome shotgun (WGS) entry which is preliminary data.</text>
</comment>
<evidence type="ECO:0000313" key="3">
    <source>
        <dbReference type="Proteomes" id="UP000775547"/>
    </source>
</evidence>
<dbReference type="Proteomes" id="UP000775547">
    <property type="component" value="Unassembled WGS sequence"/>
</dbReference>
<protein>
    <submittedName>
        <fullName evidence="2">Uncharacterized protein</fullName>
    </submittedName>
</protein>